<dbReference type="AlphaFoldDB" id="A0AAV3XPT3"/>
<dbReference type="Gene3D" id="3.40.50.1240">
    <property type="entry name" value="Phosphoglycerate mutase-like"/>
    <property type="match status" value="1"/>
</dbReference>
<dbReference type="Pfam" id="PF00300">
    <property type="entry name" value="His_Phos_1"/>
    <property type="match status" value="1"/>
</dbReference>
<gene>
    <name evidence="1" type="ORF">MiSe_70340</name>
</gene>
<sequence>MSQIVWIARHGNRLDFVNPDWFLTAERPYDPPLSDGGVMQAQQLGQRLKSENIAHIFASPFLRTVQTANEVAEALDLPIKVESGLSEWLNPQWMPSMPEKLPLEVLQEQYPRIDLSYTSRVIAEYPETGEKALLRSGETAKRLVDEFSEDILLVGHGASVIGTAMGLLGGTNQPEINATLCCLVKIVRQDREWIMELNGDTSHLSETEKVIRFH</sequence>
<organism evidence="1 2">
    <name type="scientific">Microseira wollei NIES-4236</name>
    <dbReference type="NCBI Taxonomy" id="2530354"/>
    <lineage>
        <taxon>Bacteria</taxon>
        <taxon>Bacillati</taxon>
        <taxon>Cyanobacteriota</taxon>
        <taxon>Cyanophyceae</taxon>
        <taxon>Oscillatoriophycideae</taxon>
        <taxon>Aerosakkonematales</taxon>
        <taxon>Aerosakkonemataceae</taxon>
        <taxon>Microseira</taxon>
    </lineage>
</organism>
<dbReference type="PANTHER" id="PTHR16469:SF51">
    <property type="entry name" value="TRANSCRIPTION FACTOR TAU 55 KDA SUBUNIT"/>
    <property type="match status" value="1"/>
</dbReference>
<keyword evidence="2" id="KW-1185">Reference proteome</keyword>
<protein>
    <submittedName>
        <fullName evidence="1">Phosphoglycerate mutase</fullName>
    </submittedName>
</protein>
<accession>A0AAV3XPT3</accession>
<dbReference type="InterPro" id="IPR029033">
    <property type="entry name" value="His_PPase_superfam"/>
</dbReference>
<dbReference type="SMART" id="SM00855">
    <property type="entry name" value="PGAM"/>
    <property type="match status" value="1"/>
</dbReference>
<dbReference type="SUPFAM" id="SSF53254">
    <property type="entry name" value="Phosphoglycerate mutase-like"/>
    <property type="match status" value="1"/>
</dbReference>
<name>A0AAV3XPT3_9CYAN</name>
<comment type="caution">
    <text evidence="1">The sequence shown here is derived from an EMBL/GenBank/DDBJ whole genome shotgun (WGS) entry which is preliminary data.</text>
</comment>
<evidence type="ECO:0000313" key="1">
    <source>
        <dbReference type="EMBL" id="GET42220.1"/>
    </source>
</evidence>
<dbReference type="Proteomes" id="UP001050975">
    <property type="component" value="Unassembled WGS sequence"/>
</dbReference>
<dbReference type="CDD" id="cd07067">
    <property type="entry name" value="HP_PGM_like"/>
    <property type="match status" value="1"/>
</dbReference>
<dbReference type="PANTHER" id="PTHR16469">
    <property type="entry name" value="UBIQUITIN-ASSOCIATED AND SH3 DOMAIN-CONTAINING BA-RELATED"/>
    <property type="match status" value="1"/>
</dbReference>
<dbReference type="EMBL" id="BLAY01000154">
    <property type="protein sequence ID" value="GET42220.1"/>
    <property type="molecule type" value="Genomic_DNA"/>
</dbReference>
<proteinExistence type="predicted"/>
<dbReference type="InterPro" id="IPR013078">
    <property type="entry name" value="His_Pase_superF_clade-1"/>
</dbReference>
<dbReference type="RefSeq" id="WP_226589437.1">
    <property type="nucleotide sequence ID" value="NZ_BLAY01000154.1"/>
</dbReference>
<evidence type="ECO:0000313" key="2">
    <source>
        <dbReference type="Proteomes" id="UP001050975"/>
    </source>
</evidence>
<reference evidence="1" key="1">
    <citation type="submission" date="2019-10" db="EMBL/GenBank/DDBJ databases">
        <title>Draft genome sequece of Microseira wollei NIES-4236.</title>
        <authorList>
            <person name="Yamaguchi H."/>
            <person name="Suzuki S."/>
            <person name="Kawachi M."/>
        </authorList>
    </citation>
    <scope>NUCLEOTIDE SEQUENCE</scope>
    <source>
        <strain evidence="1">NIES-4236</strain>
    </source>
</reference>
<dbReference type="InterPro" id="IPR051710">
    <property type="entry name" value="Phosphatase_SH3-domain"/>
</dbReference>